<feature type="coiled-coil region" evidence="1">
    <location>
        <begin position="97"/>
        <end position="231"/>
    </location>
</feature>
<proteinExistence type="predicted"/>
<feature type="compositionally biased region" description="Polar residues" evidence="2">
    <location>
        <begin position="257"/>
        <end position="267"/>
    </location>
</feature>
<dbReference type="EMBL" id="SWKV01000003">
    <property type="protein sequence ID" value="KAF3046959.1"/>
    <property type="molecule type" value="Genomic_DNA"/>
</dbReference>
<reference evidence="3" key="1">
    <citation type="submission" date="2019-04" db="EMBL/GenBank/DDBJ databases">
        <title>Sequencing of skin fungus with MAO and IRED activity.</title>
        <authorList>
            <person name="Marsaioli A.J."/>
            <person name="Bonatto J.M.C."/>
            <person name="Reis Junior O."/>
        </authorList>
    </citation>
    <scope>NUCLEOTIDE SEQUENCE</scope>
    <source>
        <strain evidence="3">28M1</strain>
    </source>
</reference>
<accession>A0A9P5C5R0</accession>
<evidence type="ECO:0000256" key="1">
    <source>
        <dbReference type="SAM" id="Coils"/>
    </source>
</evidence>
<evidence type="ECO:0000313" key="3">
    <source>
        <dbReference type="EMBL" id="KAF3046959.1"/>
    </source>
</evidence>
<dbReference type="Proteomes" id="UP000758155">
    <property type="component" value="Unassembled WGS sequence"/>
</dbReference>
<evidence type="ECO:0000313" key="4">
    <source>
        <dbReference type="Proteomes" id="UP000758155"/>
    </source>
</evidence>
<protein>
    <submittedName>
        <fullName evidence="3">Uncharacterized protein</fullName>
    </submittedName>
</protein>
<comment type="caution">
    <text evidence="3">The sequence shown here is derived from an EMBL/GenBank/DDBJ whole genome shotgun (WGS) entry which is preliminary data.</text>
</comment>
<keyword evidence="4" id="KW-1185">Reference proteome</keyword>
<dbReference type="AlphaFoldDB" id="A0A9P5C5R0"/>
<dbReference type="OrthoDB" id="3797204at2759"/>
<keyword evidence="1" id="KW-0175">Coiled coil</keyword>
<organism evidence="3 4">
    <name type="scientific">Didymella heteroderae</name>
    <dbReference type="NCBI Taxonomy" id="1769908"/>
    <lineage>
        <taxon>Eukaryota</taxon>
        <taxon>Fungi</taxon>
        <taxon>Dikarya</taxon>
        <taxon>Ascomycota</taxon>
        <taxon>Pezizomycotina</taxon>
        <taxon>Dothideomycetes</taxon>
        <taxon>Pleosporomycetidae</taxon>
        <taxon>Pleosporales</taxon>
        <taxon>Pleosporineae</taxon>
        <taxon>Didymellaceae</taxon>
        <taxon>Didymella</taxon>
    </lineage>
</organism>
<evidence type="ECO:0000256" key="2">
    <source>
        <dbReference type="SAM" id="MobiDB-lite"/>
    </source>
</evidence>
<gene>
    <name evidence="3" type="ORF">E8E12_009511</name>
</gene>
<sequence length="320" mass="35733">MSIPLKTDFATRIMNAAIAYDTGVATPATEASHTDRIVELESQIAALAGEKKETDMRAMERYKNMLHATRHAERVELALEREKEDKLDSELKAVRCFRGLKQRIASLETDLAKAQGLGTSDAQFQELQTANTRLQAELAQEKEAKTQVQNTLKHIHAKFEVDKQQIKQQSKQEYEKIIDAKEKQGKADLAHQLAAATQRRTKEHEAARQEIECLKQQIQKLQQALDWHKGQLQPQPVLHAGAQGSPIAAGIHAGFPLSTQQSPSQVRDQSRKRRRLNSTGHSYEKENAGRTQTVIPIPCDTSSTIPTLDPTRQPAAVSSK</sequence>
<name>A0A9P5C5R0_9PLEO</name>
<feature type="compositionally biased region" description="Polar residues" evidence="2">
    <location>
        <begin position="289"/>
        <end position="306"/>
    </location>
</feature>
<feature type="region of interest" description="Disordered" evidence="2">
    <location>
        <begin position="255"/>
        <end position="320"/>
    </location>
</feature>